<dbReference type="OrthoDB" id="9801642at2"/>
<name>A0A1J1LGV2_9CYAN</name>
<accession>A0A1J1LGV2</accession>
<protein>
    <submittedName>
        <fullName evidence="1">Uncharacterized protein</fullName>
    </submittedName>
</protein>
<dbReference type="EMBL" id="CZDF01000132">
    <property type="protein sequence ID" value="CUR31767.1"/>
    <property type="molecule type" value="Genomic_DNA"/>
</dbReference>
<dbReference type="AlphaFoldDB" id="A0A1J1LGV2"/>
<keyword evidence="2" id="KW-1185">Reference proteome</keyword>
<evidence type="ECO:0000313" key="2">
    <source>
        <dbReference type="Proteomes" id="UP000184315"/>
    </source>
</evidence>
<gene>
    <name evidence="1" type="ORF">PL9214291360</name>
</gene>
<evidence type="ECO:0000313" key="1">
    <source>
        <dbReference type="EMBL" id="CUR31767.1"/>
    </source>
</evidence>
<sequence length="94" mass="11073">MIVAQIERQKIDFLLPINIPMPEYRIGQLVEAYALADWSNPNVYAWFPGRVTGMAYVTDNRPEPVWEYQVKFLNSSSDIDEWFIDSELWLLEDC</sequence>
<organism evidence="1 2">
    <name type="scientific">Planktothrix tepida PCC 9214</name>
    <dbReference type="NCBI Taxonomy" id="671072"/>
    <lineage>
        <taxon>Bacteria</taxon>
        <taxon>Bacillati</taxon>
        <taxon>Cyanobacteriota</taxon>
        <taxon>Cyanophyceae</taxon>
        <taxon>Oscillatoriophycideae</taxon>
        <taxon>Oscillatoriales</taxon>
        <taxon>Microcoleaceae</taxon>
        <taxon>Planktothrix</taxon>
    </lineage>
</organism>
<proteinExistence type="predicted"/>
<reference evidence="2" key="1">
    <citation type="submission" date="2015-10" db="EMBL/GenBank/DDBJ databases">
        <authorList>
            <person name="Regsiter A."/>
            <person name="william w."/>
        </authorList>
    </citation>
    <scope>NUCLEOTIDE SEQUENCE [LARGE SCALE GENOMIC DNA]</scope>
</reference>
<dbReference type="RefSeq" id="WP_072718558.1">
    <property type="nucleotide sequence ID" value="NZ_LN889782.1"/>
</dbReference>
<dbReference type="Proteomes" id="UP000184315">
    <property type="component" value="Unassembled WGS sequence"/>
</dbReference>